<reference evidence="10 11" key="1">
    <citation type="submission" date="2014-01" db="EMBL/GenBank/DDBJ databases">
        <title>Roseivivax isoporae LMG 25204 Genome Sequencing.</title>
        <authorList>
            <person name="Lai Q."/>
            <person name="Li G."/>
            <person name="Shao Z."/>
        </authorList>
    </citation>
    <scope>NUCLEOTIDE SEQUENCE [LARGE SCALE GENOMIC DNA]</scope>
    <source>
        <strain evidence="10 11">LMG 25204</strain>
    </source>
</reference>
<evidence type="ECO:0000256" key="6">
    <source>
        <dbReference type="RuleBase" id="RU003744"/>
    </source>
</evidence>
<accession>X7F7E2</accession>
<feature type="signal peptide" evidence="7">
    <location>
        <begin position="1"/>
        <end position="24"/>
    </location>
</feature>
<dbReference type="SMART" id="SM00062">
    <property type="entry name" value="PBPb"/>
    <property type="match status" value="1"/>
</dbReference>
<evidence type="ECO:0000256" key="3">
    <source>
        <dbReference type="ARBA" id="ARBA00022448"/>
    </source>
</evidence>
<evidence type="ECO:0000256" key="1">
    <source>
        <dbReference type="ARBA" id="ARBA00004418"/>
    </source>
</evidence>
<feature type="chain" id="PRO_5004978607" evidence="7">
    <location>
        <begin position="25"/>
        <end position="261"/>
    </location>
</feature>
<proteinExistence type="inferred from homology"/>
<dbReference type="Proteomes" id="UP000023430">
    <property type="component" value="Unassembled WGS sequence"/>
</dbReference>
<evidence type="ECO:0000313" key="10">
    <source>
        <dbReference type="EMBL" id="ETX28628.1"/>
    </source>
</evidence>
<dbReference type="GO" id="GO:0030288">
    <property type="term" value="C:outer membrane-bounded periplasmic space"/>
    <property type="evidence" value="ECO:0007669"/>
    <property type="project" value="InterPro"/>
</dbReference>
<dbReference type="OrthoDB" id="9807134at2"/>
<dbReference type="EMBL" id="JAME01000017">
    <property type="protein sequence ID" value="ETX28628.1"/>
    <property type="molecule type" value="Genomic_DNA"/>
</dbReference>
<comment type="similarity">
    <text evidence="2 6">Belongs to the bacterial solute-binding protein 3 family.</text>
</comment>
<dbReference type="NCBIfam" id="TIGR01096">
    <property type="entry name" value="3A0103s03R"/>
    <property type="match status" value="1"/>
</dbReference>
<dbReference type="Pfam" id="PF00497">
    <property type="entry name" value="SBP_bac_3"/>
    <property type="match status" value="1"/>
</dbReference>
<keyword evidence="4 7" id="KW-0732">Signal</keyword>
<dbReference type="SMART" id="SM00079">
    <property type="entry name" value="PBPe"/>
    <property type="match status" value="1"/>
</dbReference>
<evidence type="ECO:0000256" key="4">
    <source>
        <dbReference type="ARBA" id="ARBA00022729"/>
    </source>
</evidence>
<dbReference type="PANTHER" id="PTHR35936">
    <property type="entry name" value="MEMBRANE-BOUND LYTIC MUREIN TRANSGLYCOSYLASE F"/>
    <property type="match status" value="1"/>
</dbReference>
<dbReference type="InterPro" id="IPR001638">
    <property type="entry name" value="Solute-binding_3/MltF_N"/>
</dbReference>
<feature type="domain" description="Ionotropic glutamate receptor C-terminal" evidence="9">
    <location>
        <begin position="30"/>
        <end position="256"/>
    </location>
</feature>
<gene>
    <name evidence="10" type="ORF">RISW2_05910</name>
</gene>
<feature type="domain" description="Solute-binding protein family 3/N-terminal" evidence="8">
    <location>
        <begin position="30"/>
        <end position="257"/>
    </location>
</feature>
<evidence type="ECO:0000256" key="5">
    <source>
        <dbReference type="ARBA" id="ARBA00022764"/>
    </source>
</evidence>
<dbReference type="AlphaFoldDB" id="X7F7E2"/>
<dbReference type="InterPro" id="IPR018313">
    <property type="entry name" value="SBP_3_CS"/>
</dbReference>
<keyword evidence="5" id="KW-0574">Periplasm</keyword>
<dbReference type="SUPFAM" id="SSF53850">
    <property type="entry name" value="Periplasmic binding protein-like II"/>
    <property type="match status" value="1"/>
</dbReference>
<evidence type="ECO:0000256" key="2">
    <source>
        <dbReference type="ARBA" id="ARBA00010333"/>
    </source>
</evidence>
<protein>
    <submittedName>
        <fullName evidence="10">ABC transporter substrate-binding protein</fullName>
    </submittedName>
</protein>
<dbReference type="InterPro" id="IPR005768">
    <property type="entry name" value="Lys_Arg_Orn-bd"/>
</dbReference>
<dbReference type="eggNOG" id="COG0834">
    <property type="taxonomic scope" value="Bacteria"/>
</dbReference>
<comment type="caution">
    <text evidence="10">The sequence shown here is derived from an EMBL/GenBank/DDBJ whole genome shotgun (WGS) entry which is preliminary data.</text>
</comment>
<dbReference type="PANTHER" id="PTHR35936:SF17">
    <property type="entry name" value="ARGININE-BINDING EXTRACELLULAR PROTEIN ARTP"/>
    <property type="match status" value="1"/>
</dbReference>
<keyword evidence="3" id="KW-0813">Transport</keyword>
<dbReference type="STRING" id="1449351.RISW2_05910"/>
<evidence type="ECO:0000259" key="8">
    <source>
        <dbReference type="SMART" id="SM00062"/>
    </source>
</evidence>
<dbReference type="PATRIC" id="fig|1449351.3.peg.2492"/>
<dbReference type="RefSeq" id="WP_043771476.1">
    <property type="nucleotide sequence ID" value="NZ_JAME01000017.1"/>
</dbReference>
<comment type="subcellular location">
    <subcellularLocation>
        <location evidence="1">Periplasm</location>
    </subcellularLocation>
</comment>
<dbReference type="GO" id="GO:0016020">
    <property type="term" value="C:membrane"/>
    <property type="evidence" value="ECO:0007669"/>
    <property type="project" value="InterPro"/>
</dbReference>
<dbReference type="PROSITE" id="PS01039">
    <property type="entry name" value="SBP_BACTERIAL_3"/>
    <property type="match status" value="1"/>
</dbReference>
<evidence type="ECO:0000256" key="7">
    <source>
        <dbReference type="SAM" id="SignalP"/>
    </source>
</evidence>
<organism evidence="10 11">
    <name type="scientific">Roseivivax isoporae LMG 25204</name>
    <dbReference type="NCBI Taxonomy" id="1449351"/>
    <lineage>
        <taxon>Bacteria</taxon>
        <taxon>Pseudomonadati</taxon>
        <taxon>Pseudomonadota</taxon>
        <taxon>Alphaproteobacteria</taxon>
        <taxon>Rhodobacterales</taxon>
        <taxon>Roseobacteraceae</taxon>
        <taxon>Roseivivax</taxon>
    </lineage>
</organism>
<name>X7F7E2_9RHOB</name>
<sequence>MTKFSATARAGVVAVLTMAGAAGAQDLPDTLVIGTEGAYPPFNFTESDGSVTGFEVDLANAMCAQMEITCEWVTQDWDGIIPGLQAQKYDAIIASLYITDERREVIAFSDKYYQVPSRFVVPEGSALEISAEGLSGAVVGTQRATSFERYMNANMPDVDLRLYGTMDEAYLDLTSGRLDAVIGDVVAIQDGFLGTPDGTGFELRGPEFTDPEFFGYGAGVGVRQDDQHIADAFSDAIEALRENGTYQDISEKWFGLDVYGG</sequence>
<dbReference type="GO" id="GO:0015276">
    <property type="term" value="F:ligand-gated monoatomic ion channel activity"/>
    <property type="evidence" value="ECO:0007669"/>
    <property type="project" value="InterPro"/>
</dbReference>
<evidence type="ECO:0000313" key="11">
    <source>
        <dbReference type="Proteomes" id="UP000023430"/>
    </source>
</evidence>
<keyword evidence="11" id="KW-1185">Reference proteome</keyword>
<evidence type="ECO:0000259" key="9">
    <source>
        <dbReference type="SMART" id="SM00079"/>
    </source>
</evidence>
<dbReference type="InterPro" id="IPR001320">
    <property type="entry name" value="Iontro_rcpt_C"/>
</dbReference>
<dbReference type="Gene3D" id="3.40.190.10">
    <property type="entry name" value="Periplasmic binding protein-like II"/>
    <property type="match status" value="2"/>
</dbReference>